<accession>A0ABP0PKE6</accession>
<reference evidence="1 2" key="1">
    <citation type="submission" date="2024-02" db="EMBL/GenBank/DDBJ databases">
        <authorList>
            <person name="Chen Y."/>
            <person name="Shah S."/>
            <person name="Dougan E. K."/>
            <person name="Thang M."/>
            <person name="Chan C."/>
        </authorList>
    </citation>
    <scope>NUCLEOTIDE SEQUENCE [LARGE SCALE GENOMIC DNA]</scope>
</reference>
<name>A0ABP0PKE6_9DINO</name>
<evidence type="ECO:0000313" key="1">
    <source>
        <dbReference type="EMBL" id="CAK9075200.1"/>
    </source>
</evidence>
<keyword evidence="2" id="KW-1185">Reference proteome</keyword>
<proteinExistence type="predicted"/>
<protein>
    <recommendedName>
        <fullName evidence="3">Phospholipase B-like</fullName>
    </recommendedName>
</protein>
<comment type="caution">
    <text evidence="1">The sequence shown here is derived from an EMBL/GenBank/DDBJ whole genome shotgun (WGS) entry which is preliminary data.</text>
</comment>
<gene>
    <name evidence="1" type="ORF">CCMP2556_LOCUS37032</name>
</gene>
<dbReference type="EMBL" id="CAXAMN010023106">
    <property type="protein sequence ID" value="CAK9075200.1"/>
    <property type="molecule type" value="Genomic_DNA"/>
</dbReference>
<evidence type="ECO:0000313" key="2">
    <source>
        <dbReference type="Proteomes" id="UP001642484"/>
    </source>
</evidence>
<dbReference type="Proteomes" id="UP001642484">
    <property type="component" value="Unassembled WGS sequence"/>
</dbReference>
<organism evidence="1 2">
    <name type="scientific">Durusdinium trenchii</name>
    <dbReference type="NCBI Taxonomy" id="1381693"/>
    <lineage>
        <taxon>Eukaryota</taxon>
        <taxon>Sar</taxon>
        <taxon>Alveolata</taxon>
        <taxon>Dinophyceae</taxon>
        <taxon>Suessiales</taxon>
        <taxon>Symbiodiniaceae</taxon>
        <taxon>Durusdinium</taxon>
    </lineage>
</organism>
<evidence type="ECO:0008006" key="3">
    <source>
        <dbReference type="Google" id="ProtNLM"/>
    </source>
</evidence>
<sequence length="140" mass="15191">MELVPALAGCTDFNDARRTTIHVSMDSWIGSYSSMQNSFAAEYPQIAAEDLGSMGYSGQQSIFVSQAVHTAARPAIRVLPGTSYAELLSAWHMALVGEWVASGWLCSRRWRPKKNVVKMVDSFSLGASTSGAHTLQHDAP</sequence>